<comment type="caution">
    <text evidence="1">The sequence shown here is derived from an EMBL/GenBank/DDBJ whole genome shotgun (WGS) entry which is preliminary data.</text>
</comment>
<proteinExistence type="predicted"/>
<dbReference type="EMBL" id="JAWLIP010000003">
    <property type="protein sequence ID" value="MDV6226367.1"/>
    <property type="molecule type" value="Genomic_DNA"/>
</dbReference>
<accession>A0ABU4AJE0</accession>
<name>A0ABU4AJE0_9HYPH</name>
<organism evidence="1 2">
    <name type="scientific">Nitratireductor aquimarinus</name>
    <dbReference type="NCBI Taxonomy" id="889300"/>
    <lineage>
        <taxon>Bacteria</taxon>
        <taxon>Pseudomonadati</taxon>
        <taxon>Pseudomonadota</taxon>
        <taxon>Alphaproteobacteria</taxon>
        <taxon>Hyphomicrobiales</taxon>
        <taxon>Phyllobacteriaceae</taxon>
        <taxon>Nitratireductor</taxon>
    </lineage>
</organism>
<evidence type="ECO:0000313" key="1">
    <source>
        <dbReference type="EMBL" id="MDV6226367.1"/>
    </source>
</evidence>
<dbReference type="Proteomes" id="UP001185659">
    <property type="component" value="Unassembled WGS sequence"/>
</dbReference>
<dbReference type="RefSeq" id="WP_317561040.1">
    <property type="nucleotide sequence ID" value="NZ_JAWLIP010000003.1"/>
</dbReference>
<protein>
    <submittedName>
        <fullName evidence="1">Uncharacterized protein</fullName>
    </submittedName>
</protein>
<evidence type="ECO:0000313" key="2">
    <source>
        <dbReference type="Proteomes" id="UP001185659"/>
    </source>
</evidence>
<sequence>MRSQEKSPNLTLPGSALAKRAPDVVARMDVERNLPVRDALLRIQRRLRGTYRASIDGVRDDC</sequence>
<reference evidence="1 2" key="1">
    <citation type="submission" date="2023-10" db="EMBL/GenBank/DDBJ databases">
        <authorList>
            <person name="Venkata Ramana C."/>
            <person name="Sasikala C."/>
            <person name="Dhurka M."/>
        </authorList>
    </citation>
    <scope>NUCLEOTIDE SEQUENCE [LARGE SCALE GENOMIC DNA]</scope>
    <source>
        <strain evidence="1 2">KCTC 32151</strain>
    </source>
</reference>
<gene>
    <name evidence="1" type="ORF">R2G56_08725</name>
</gene>
<keyword evidence="2" id="KW-1185">Reference proteome</keyword>